<evidence type="ECO:0000256" key="5">
    <source>
        <dbReference type="ARBA" id="ARBA00022692"/>
    </source>
</evidence>
<evidence type="ECO:0000256" key="3">
    <source>
        <dbReference type="ARBA" id="ARBA00010858"/>
    </source>
</evidence>
<evidence type="ECO:0000256" key="2">
    <source>
        <dbReference type="ARBA" id="ARBA00004502"/>
    </source>
</evidence>
<feature type="transmembrane region" description="Helical" evidence="9">
    <location>
        <begin position="72"/>
        <end position="105"/>
    </location>
</feature>
<reference evidence="10" key="1">
    <citation type="journal article" date="2001" name="Science">
        <title>Gene families from the Arabidopsis thaliana pollen coat proteome.</title>
        <authorList>
            <person name="Mayfield J.A."/>
            <person name="Fiebig A."/>
            <person name="Johnstone S.E."/>
            <person name="Preuss D."/>
        </authorList>
    </citation>
    <scope>NUCLEOTIDE SEQUENCE</scope>
</reference>
<evidence type="ECO:0000256" key="1">
    <source>
        <dbReference type="ARBA" id="ARBA00004141"/>
    </source>
</evidence>
<dbReference type="AlphaFoldDB" id="Q94FR2"/>
<comment type="subcellular location">
    <subcellularLocation>
        <location evidence="2">Lipid droplet</location>
    </subcellularLocation>
    <subcellularLocation>
        <location evidence="1">Membrane</location>
        <topology evidence="1">Multi-pass membrane protein</topology>
    </subcellularLocation>
</comment>
<dbReference type="GO" id="GO:0005681">
    <property type="term" value="C:spliceosomal complex"/>
    <property type="evidence" value="ECO:0000353"/>
    <property type="project" value="TAIR"/>
</dbReference>
<dbReference type="GO" id="GO:0048608">
    <property type="term" value="P:reproductive structure development"/>
    <property type="evidence" value="ECO:0007669"/>
    <property type="project" value="UniProtKB-ARBA"/>
</dbReference>
<evidence type="ECO:0000256" key="6">
    <source>
        <dbReference type="ARBA" id="ARBA00022989"/>
    </source>
</evidence>
<evidence type="ECO:0000256" key="4">
    <source>
        <dbReference type="ARBA" id="ARBA00022677"/>
    </source>
</evidence>
<keyword evidence="5 9" id="KW-0812">Transmembrane</keyword>
<dbReference type="GO" id="GO:1990715">
    <property type="term" value="F:mRNA CDS binding"/>
    <property type="evidence" value="ECO:0000314"/>
    <property type="project" value="TAIR"/>
</dbReference>
<protein>
    <submittedName>
        <fullName evidence="10">Glycine-rich protein GRP20</fullName>
    </submittedName>
</protein>
<name>Q94FR2_ARATH</name>
<proteinExistence type="inferred from homology"/>
<keyword evidence="7 9" id="KW-0472">Membrane</keyword>
<keyword evidence="6 9" id="KW-1133">Transmembrane helix</keyword>
<dbReference type="Pfam" id="PF01277">
    <property type="entry name" value="Oleosin"/>
    <property type="match status" value="1"/>
</dbReference>
<accession>Q94FR2</accession>
<evidence type="ECO:0000256" key="7">
    <source>
        <dbReference type="ARBA" id="ARBA00023136"/>
    </source>
</evidence>
<feature type="transmembrane region" description="Helical" evidence="9">
    <location>
        <begin position="31"/>
        <end position="60"/>
    </location>
</feature>
<dbReference type="GO" id="GO:0008289">
    <property type="term" value="F:lipid binding"/>
    <property type="evidence" value="ECO:0000250"/>
    <property type="project" value="TAIR"/>
</dbReference>
<dbReference type="InterPro" id="IPR000136">
    <property type="entry name" value="Oleosin"/>
</dbReference>
<dbReference type="GO" id="GO:0016020">
    <property type="term" value="C:membrane"/>
    <property type="evidence" value="ECO:0007669"/>
    <property type="project" value="UniProtKB-SubCell"/>
</dbReference>
<sequence>MAPFPLSLIFGKKKRRRDDEIRRQKPTLKGVMTAFFATEAAICLLLLAGISLTGTAVALFASMPLFLVFSPVLVPAGIATTILASGLMAGGTSGVSGLTILMWLYKKYTGRDFPIKIPGAAAAGGAAPAAPAAPAPAAPAVKPAAKPAAKPGA</sequence>
<dbReference type="ExpressionAtlas" id="Q94FR2">
    <property type="expression patterns" value="baseline and differential"/>
</dbReference>
<dbReference type="EMBL" id="AF362474">
    <property type="protein sequence ID" value="AAK83826.1"/>
    <property type="molecule type" value="Genomic_DNA"/>
</dbReference>
<dbReference type="PANTHER" id="PTHR33203">
    <property type="entry name" value="OLEOSIN"/>
    <property type="match status" value="1"/>
</dbReference>
<evidence type="ECO:0000256" key="8">
    <source>
        <dbReference type="SAM" id="MobiDB-lite"/>
    </source>
</evidence>
<organism evidence="10">
    <name type="scientific">Arabidopsis thaliana</name>
    <name type="common">Mouse-ear cress</name>
    <dbReference type="NCBI Taxonomy" id="3702"/>
    <lineage>
        <taxon>Eukaryota</taxon>
        <taxon>Viridiplantae</taxon>
        <taxon>Streptophyta</taxon>
        <taxon>Embryophyta</taxon>
        <taxon>Tracheophyta</taxon>
        <taxon>Spermatophyta</taxon>
        <taxon>Magnoliopsida</taxon>
        <taxon>eudicotyledons</taxon>
        <taxon>Gunneridae</taxon>
        <taxon>Pentapetalae</taxon>
        <taxon>rosids</taxon>
        <taxon>malvids</taxon>
        <taxon>Brassicales</taxon>
        <taxon>Brassicaceae</taxon>
        <taxon>Camelineae</taxon>
        <taxon>Arabidopsis</taxon>
    </lineage>
</organism>
<keyword evidence="4" id="KW-0551">Lipid droplet</keyword>
<dbReference type="GO" id="GO:0048024">
    <property type="term" value="P:regulation of mRNA splicing, via spliceosome"/>
    <property type="evidence" value="ECO:0000315"/>
    <property type="project" value="TAIR"/>
</dbReference>
<dbReference type="TAIR" id="AT5G07560"/>
<dbReference type="GO" id="GO:0012511">
    <property type="term" value="C:monolayer-surrounded lipid storage body"/>
    <property type="evidence" value="ECO:0007669"/>
    <property type="project" value="InterPro"/>
</dbReference>
<feature type="region of interest" description="Disordered" evidence="8">
    <location>
        <begin position="122"/>
        <end position="153"/>
    </location>
</feature>
<dbReference type="PANTHER" id="PTHR33203:SF22">
    <property type="entry name" value="GLYCINE-RICH PROTEIN 20-RELATED"/>
    <property type="match status" value="1"/>
</dbReference>
<evidence type="ECO:0000256" key="9">
    <source>
        <dbReference type="SAM" id="Phobius"/>
    </source>
</evidence>
<comment type="similarity">
    <text evidence="3">Belongs to the oleosin family.</text>
</comment>
<dbReference type="GO" id="GO:0009791">
    <property type="term" value="P:post-embryonic development"/>
    <property type="evidence" value="ECO:0007669"/>
    <property type="project" value="UniProtKB-ARBA"/>
</dbReference>
<evidence type="ECO:0000313" key="10">
    <source>
        <dbReference type="EMBL" id="AAK83826.1"/>
    </source>
</evidence>
<feature type="compositionally biased region" description="Low complexity" evidence="8">
    <location>
        <begin position="138"/>
        <end position="153"/>
    </location>
</feature>